<dbReference type="Gene3D" id="2.40.30.60">
    <property type="entry name" value="RimM"/>
    <property type="match status" value="1"/>
</dbReference>
<dbReference type="GO" id="GO:0005840">
    <property type="term" value="C:ribosome"/>
    <property type="evidence" value="ECO:0007669"/>
    <property type="project" value="InterPro"/>
</dbReference>
<protein>
    <recommendedName>
        <fullName evidence="5">Ribosome maturation factor RimM</fullName>
    </recommendedName>
</protein>
<dbReference type="AlphaFoldDB" id="A0A2T3G4Y3"/>
<dbReference type="GeneID" id="70579999"/>
<feature type="domain" description="Ribosome maturation factor RimM PRC barrel" evidence="7">
    <location>
        <begin position="97"/>
        <end position="160"/>
    </location>
</feature>
<keyword evidence="3 5" id="KW-0698">rRNA processing</keyword>
<reference evidence="8" key="2">
    <citation type="journal article" date="2020" name="Microbiol. Resour. Announc.">
        <title>Complete Genome Sequence of Faecalibacillus intestinalis JCM 34082, Isolated from Feces from a Healthy Japanese Female.</title>
        <authorList>
            <person name="Sakamoto M."/>
            <person name="Ikeyama N."/>
            <person name="Toyoda A."/>
            <person name="Murakami T."/>
            <person name="Mori H."/>
            <person name="Ohkuma M."/>
        </authorList>
    </citation>
    <scope>NUCLEOTIDE SEQUENCE</scope>
    <source>
        <strain evidence="8">14EGH31</strain>
    </source>
</reference>
<dbReference type="EMBL" id="AP024085">
    <property type="protein sequence ID" value="BCL57856.1"/>
    <property type="molecule type" value="Genomic_DNA"/>
</dbReference>
<dbReference type="GO" id="GO:0005737">
    <property type="term" value="C:cytoplasm"/>
    <property type="evidence" value="ECO:0007669"/>
    <property type="project" value="UniProtKB-SubCell"/>
</dbReference>
<dbReference type="Pfam" id="PF01782">
    <property type="entry name" value="RimM"/>
    <property type="match status" value="1"/>
</dbReference>
<evidence type="ECO:0000256" key="5">
    <source>
        <dbReference type="HAMAP-Rule" id="MF_00014"/>
    </source>
</evidence>
<dbReference type="InterPro" id="IPR056792">
    <property type="entry name" value="PRC_RimM"/>
</dbReference>
<dbReference type="Proteomes" id="UP000240974">
    <property type="component" value="Unassembled WGS sequence"/>
</dbReference>
<dbReference type="RefSeq" id="WP_022001513.1">
    <property type="nucleotide sequence ID" value="NZ_AP024085.1"/>
</dbReference>
<dbReference type="GO" id="GO:0042274">
    <property type="term" value="P:ribosomal small subunit biogenesis"/>
    <property type="evidence" value="ECO:0007669"/>
    <property type="project" value="UniProtKB-UniRule"/>
</dbReference>
<dbReference type="InterPro" id="IPR036976">
    <property type="entry name" value="RimM_N_sf"/>
</dbReference>
<dbReference type="NCBIfam" id="TIGR02273">
    <property type="entry name" value="16S_RimM"/>
    <property type="match status" value="1"/>
</dbReference>
<dbReference type="PANTHER" id="PTHR33692:SF1">
    <property type="entry name" value="RIBOSOME MATURATION FACTOR RIMM"/>
    <property type="match status" value="1"/>
</dbReference>
<evidence type="ECO:0000256" key="3">
    <source>
        <dbReference type="ARBA" id="ARBA00022552"/>
    </source>
</evidence>
<reference evidence="13" key="3">
    <citation type="submission" date="2020-09" db="EMBL/GenBank/DDBJ databases">
        <title>Complete genome sequencing of Faecalibacillus intestinalis strain 14EGH31.</title>
        <authorList>
            <person name="Sakamoto M."/>
            <person name="Murakami T."/>
            <person name="Mori H."/>
        </authorList>
    </citation>
    <scope>NUCLEOTIDE SEQUENCE [LARGE SCALE GENOMIC DNA]</scope>
    <source>
        <strain evidence="13">14EGH31</strain>
    </source>
</reference>
<dbReference type="Gene3D" id="2.30.30.240">
    <property type="entry name" value="PRC-barrel domain"/>
    <property type="match status" value="1"/>
</dbReference>
<evidence type="ECO:0000256" key="1">
    <source>
        <dbReference type="ARBA" id="ARBA00022490"/>
    </source>
</evidence>
<dbReference type="InterPro" id="IPR011033">
    <property type="entry name" value="PRC_barrel-like_sf"/>
</dbReference>
<evidence type="ECO:0000256" key="4">
    <source>
        <dbReference type="ARBA" id="ARBA00023186"/>
    </source>
</evidence>
<reference evidence="11 12" key="1">
    <citation type="journal article" date="2019" name="Int. J. Syst. Evol. Microbiol.">
        <title>Faecalibacillus intestinalis gen. nov., sp. nov. and Faecalibacillus faecis sp. nov., isolated from human faeces.</title>
        <authorList>
            <person name="Seo B."/>
            <person name="Jeon K."/>
            <person name="Baek I."/>
            <person name="Lee Y.M."/>
            <person name="Baek K."/>
            <person name="Ko G."/>
        </authorList>
    </citation>
    <scope>NUCLEOTIDE SEQUENCE [LARGE SCALE GENOMIC DNA]</scope>
    <source>
        <strain evidence="11 12">SNUG30099</strain>
    </source>
</reference>
<evidence type="ECO:0000256" key="2">
    <source>
        <dbReference type="ARBA" id="ARBA00022517"/>
    </source>
</evidence>
<dbReference type="GO" id="GO:0006364">
    <property type="term" value="P:rRNA processing"/>
    <property type="evidence" value="ECO:0007669"/>
    <property type="project" value="UniProtKB-UniRule"/>
</dbReference>
<dbReference type="SUPFAM" id="SSF50346">
    <property type="entry name" value="PRC-barrel domain"/>
    <property type="match status" value="1"/>
</dbReference>
<accession>A0A2T3G4Y3</accession>
<dbReference type="HAMAP" id="MF_00014">
    <property type="entry name" value="Ribosome_mat_RimM"/>
    <property type="match status" value="1"/>
</dbReference>
<dbReference type="EMBL" id="JAJDKQ010000004">
    <property type="protein sequence ID" value="MCB8561086.1"/>
    <property type="molecule type" value="Genomic_DNA"/>
</dbReference>
<dbReference type="InterPro" id="IPR009000">
    <property type="entry name" value="Transl_B-barrel_sf"/>
</dbReference>
<evidence type="ECO:0000313" key="9">
    <source>
        <dbReference type="EMBL" id="MCB8561086.1"/>
    </source>
</evidence>
<comment type="similarity">
    <text evidence="5">Belongs to the RimM family.</text>
</comment>
<reference evidence="10" key="5">
    <citation type="submission" date="2022-06" db="EMBL/GenBank/DDBJ databases">
        <title>Isolation of gut microbiota from human fecal samples.</title>
        <authorList>
            <person name="Pamer E.G."/>
            <person name="Barat B."/>
            <person name="Waligurski E."/>
            <person name="Medina S."/>
            <person name="Paddock L."/>
            <person name="Mostad J."/>
        </authorList>
    </citation>
    <scope>NUCLEOTIDE SEQUENCE</scope>
    <source>
        <strain evidence="10">DFI.6.24</strain>
    </source>
</reference>
<feature type="domain" description="RimM N-terminal" evidence="6">
    <location>
        <begin position="6"/>
        <end position="84"/>
    </location>
</feature>
<comment type="subcellular location">
    <subcellularLocation>
        <location evidence="5">Cytoplasm</location>
    </subcellularLocation>
</comment>
<dbReference type="InterPro" id="IPR011961">
    <property type="entry name" value="RimM"/>
</dbReference>
<evidence type="ECO:0000313" key="8">
    <source>
        <dbReference type="EMBL" id="BCL57856.1"/>
    </source>
</evidence>
<comment type="function">
    <text evidence="5">An accessory protein needed during the final step in the assembly of 30S ribosomal subunit, possibly for assembly of the head region. Essential for efficient processing of 16S rRNA. May be needed both before and after RbfA during the maturation of 16S rRNA. It has affinity for free ribosomal 30S subunits but not for 70S ribosomes.</text>
</comment>
<evidence type="ECO:0000313" key="13">
    <source>
        <dbReference type="Proteomes" id="UP000593842"/>
    </source>
</evidence>
<keyword evidence="1 5" id="KW-0963">Cytoplasm</keyword>
<evidence type="ECO:0000313" key="11">
    <source>
        <dbReference type="EMBL" id="PST42562.1"/>
    </source>
</evidence>
<dbReference type="Proteomes" id="UP001204814">
    <property type="component" value="Unassembled WGS sequence"/>
</dbReference>
<name>A0A2T3G4Y3_9FIRM</name>
<keyword evidence="2 5" id="KW-0690">Ribosome biogenesis</keyword>
<comment type="subunit">
    <text evidence="5">Binds ribosomal protein uS19.</text>
</comment>
<dbReference type="EMBL" id="PYLQ01000004">
    <property type="protein sequence ID" value="PST42562.1"/>
    <property type="molecule type" value="Genomic_DNA"/>
</dbReference>
<dbReference type="SUPFAM" id="SSF50447">
    <property type="entry name" value="Translation proteins"/>
    <property type="match status" value="1"/>
</dbReference>
<dbReference type="KEGG" id="fit:Fi14EGH31_15680"/>
<gene>
    <name evidence="5 11" type="primary">rimM</name>
    <name evidence="11" type="ORF">C7U54_04650</name>
    <name evidence="8" type="ORF">Fi14EGH31_15680</name>
    <name evidence="9" type="ORF">LJD74_03540</name>
    <name evidence="10" type="ORF">NE542_01155</name>
</gene>
<dbReference type="PANTHER" id="PTHR33692">
    <property type="entry name" value="RIBOSOME MATURATION FACTOR RIMM"/>
    <property type="match status" value="1"/>
</dbReference>
<reference evidence="9" key="4">
    <citation type="submission" date="2021-10" db="EMBL/GenBank/DDBJ databases">
        <title>Collection of gut derived symbiotic bacterial strains cultured from healthy donors.</title>
        <authorList>
            <person name="Lin H."/>
            <person name="Littmann E."/>
            <person name="Kohout C."/>
            <person name="Pamer E.G."/>
        </authorList>
    </citation>
    <scope>NUCLEOTIDE SEQUENCE</scope>
    <source>
        <strain evidence="9">DFI.5.2</strain>
    </source>
</reference>
<dbReference type="EMBL" id="JANGBO010000001">
    <property type="protein sequence ID" value="MCQ5060451.1"/>
    <property type="molecule type" value="Genomic_DNA"/>
</dbReference>
<proteinExistence type="inferred from homology"/>
<evidence type="ECO:0000313" key="10">
    <source>
        <dbReference type="EMBL" id="MCQ5060451.1"/>
    </source>
</evidence>
<sequence length="166" mass="19185">MEKLKIGKIVGTHALKGELKIRSFSDFNDQRFVVGHKLYLNEIVDPFIIKTVRVHKGNYLISFEGLQDINLVEKYIGYNVYGLKEDVELDDDEYFYDDLIGCQIINNDQEIGKVESVYFNGAHDVLTVQTANKKIAIPYVDAFIENEDIENKKIFVHLIKGMYDED</sequence>
<dbReference type="Pfam" id="PF24986">
    <property type="entry name" value="PRC_RimM"/>
    <property type="match status" value="1"/>
</dbReference>
<organism evidence="11 12">
    <name type="scientific">Faecalibacillus intestinalis</name>
    <dbReference type="NCBI Taxonomy" id="1982626"/>
    <lineage>
        <taxon>Bacteria</taxon>
        <taxon>Bacillati</taxon>
        <taxon>Bacillota</taxon>
        <taxon>Erysipelotrichia</taxon>
        <taxon>Erysipelotrichales</taxon>
        <taxon>Coprobacillaceae</taxon>
        <taxon>Faecalibacillus</taxon>
    </lineage>
</organism>
<evidence type="ECO:0000259" key="6">
    <source>
        <dbReference type="Pfam" id="PF01782"/>
    </source>
</evidence>
<evidence type="ECO:0000313" key="12">
    <source>
        <dbReference type="Proteomes" id="UP000240974"/>
    </source>
</evidence>
<dbReference type="Proteomes" id="UP001197827">
    <property type="component" value="Unassembled WGS sequence"/>
</dbReference>
<dbReference type="InterPro" id="IPR002676">
    <property type="entry name" value="RimM_N"/>
</dbReference>
<dbReference type="GO" id="GO:0043022">
    <property type="term" value="F:ribosome binding"/>
    <property type="evidence" value="ECO:0007669"/>
    <property type="project" value="InterPro"/>
</dbReference>
<evidence type="ECO:0000259" key="7">
    <source>
        <dbReference type="Pfam" id="PF24986"/>
    </source>
</evidence>
<dbReference type="Proteomes" id="UP000593842">
    <property type="component" value="Chromosome"/>
</dbReference>
<keyword evidence="4 5" id="KW-0143">Chaperone</keyword>
<comment type="domain">
    <text evidence="5">The PRC barrel domain binds ribosomal protein uS19.</text>
</comment>
<keyword evidence="12" id="KW-1185">Reference proteome</keyword>